<dbReference type="InterPro" id="IPR036397">
    <property type="entry name" value="RNaseH_sf"/>
</dbReference>
<reference evidence="1 2" key="1">
    <citation type="journal article" date="2019" name="Sci. Rep.">
        <title>Orb-weaving spider Araneus ventricosus genome elucidates the spidroin gene catalogue.</title>
        <authorList>
            <person name="Kono N."/>
            <person name="Nakamura H."/>
            <person name="Ohtoshi R."/>
            <person name="Moran D.A.P."/>
            <person name="Shinohara A."/>
            <person name="Yoshida Y."/>
            <person name="Fujiwara M."/>
            <person name="Mori M."/>
            <person name="Tomita M."/>
            <person name="Arakawa K."/>
        </authorList>
    </citation>
    <scope>NUCLEOTIDE SEQUENCE [LARGE SCALE GENOMIC DNA]</scope>
</reference>
<organism evidence="1 2">
    <name type="scientific">Araneus ventricosus</name>
    <name type="common">Orbweaver spider</name>
    <name type="synonym">Epeira ventricosa</name>
    <dbReference type="NCBI Taxonomy" id="182803"/>
    <lineage>
        <taxon>Eukaryota</taxon>
        <taxon>Metazoa</taxon>
        <taxon>Ecdysozoa</taxon>
        <taxon>Arthropoda</taxon>
        <taxon>Chelicerata</taxon>
        <taxon>Arachnida</taxon>
        <taxon>Araneae</taxon>
        <taxon>Araneomorphae</taxon>
        <taxon>Entelegynae</taxon>
        <taxon>Araneoidea</taxon>
        <taxon>Araneidae</taxon>
        <taxon>Araneus</taxon>
    </lineage>
</organism>
<dbReference type="Gene3D" id="3.30.420.10">
    <property type="entry name" value="Ribonuclease H-like superfamily/Ribonuclease H"/>
    <property type="match status" value="1"/>
</dbReference>
<dbReference type="OrthoDB" id="6436543at2759"/>
<evidence type="ECO:0000313" key="1">
    <source>
        <dbReference type="EMBL" id="GBM66069.1"/>
    </source>
</evidence>
<dbReference type="AlphaFoldDB" id="A0A4Y2HLM1"/>
<comment type="caution">
    <text evidence="1">The sequence shown here is derived from an EMBL/GenBank/DDBJ whole genome shotgun (WGS) entry which is preliminary data.</text>
</comment>
<keyword evidence="2" id="KW-1185">Reference proteome</keyword>
<protein>
    <recommendedName>
        <fullName evidence="3">DUF4817 domain-containing protein</fullName>
    </recommendedName>
</protein>
<dbReference type="GO" id="GO:0003676">
    <property type="term" value="F:nucleic acid binding"/>
    <property type="evidence" value="ECO:0007669"/>
    <property type="project" value="InterPro"/>
</dbReference>
<proteinExistence type="predicted"/>
<evidence type="ECO:0008006" key="3">
    <source>
        <dbReference type="Google" id="ProtNLM"/>
    </source>
</evidence>
<accession>A0A4Y2HLM1</accession>
<gene>
    <name evidence="1" type="ORF">AVEN_207164_1</name>
</gene>
<name>A0A4Y2HLM1_ARAVE</name>
<dbReference type="EMBL" id="BGPR01002005">
    <property type="protein sequence ID" value="GBM66069.1"/>
    <property type="molecule type" value="Genomic_DNA"/>
</dbReference>
<sequence>MTLSLKDRALLVKLFYKNGECAAFALKEFRTLKGFRSGSGPITSFGLKKMIDSFEESSSFDVKCGRGRKELVPADQPKREAFALQFLARMELENAWSWNILWTKPISISKVAVWCGFTAAFIVGPFFFEETGLSCPVTCTVNGASYESLLRNQPIPVLQLCGCVDSTLFKQYGAPPHIATAVKQLLNLHFGYDRIITHHFPTAWPPRSLDMNPCDFWLWSHLNDVVYGSPIANLAEVRNRIT</sequence>
<dbReference type="Proteomes" id="UP000499080">
    <property type="component" value="Unassembled WGS sequence"/>
</dbReference>
<evidence type="ECO:0000313" key="2">
    <source>
        <dbReference type="Proteomes" id="UP000499080"/>
    </source>
</evidence>
<dbReference type="PANTHER" id="PTHR47326">
    <property type="entry name" value="TRANSPOSABLE ELEMENT TC3 TRANSPOSASE-LIKE PROTEIN"/>
    <property type="match status" value="1"/>
</dbReference>
<dbReference type="PANTHER" id="PTHR47326:SF1">
    <property type="entry name" value="HTH PSQ-TYPE DOMAIN-CONTAINING PROTEIN"/>
    <property type="match status" value="1"/>
</dbReference>